<comment type="caution">
    <text evidence="2">The sequence shown here is derived from an EMBL/GenBank/DDBJ whole genome shotgun (WGS) entry which is preliminary data.</text>
</comment>
<sequence>MRLRNSKRALASASTLTTINPESELEVEVTGESEAPTPTPTPLEKPNETLTQPTVKSNPTSGSEAVNHVQKKRKTTSNIWTHFKPIGEDWINTNDGLDQISTGELAEDEDSE</sequence>
<proteinExistence type="predicted"/>
<reference evidence="2 3" key="1">
    <citation type="submission" date="2017-11" db="EMBL/GenBank/DDBJ databases">
        <title>De novo assembly and phasing of dikaryotic genomes from two isolates of Puccinia coronata f. sp. avenae, the causal agent of oat crown rust.</title>
        <authorList>
            <person name="Miller M.E."/>
            <person name="Zhang Y."/>
            <person name="Omidvar V."/>
            <person name="Sperschneider J."/>
            <person name="Schwessinger B."/>
            <person name="Raley C."/>
            <person name="Palmer J.M."/>
            <person name="Garnica D."/>
            <person name="Upadhyaya N."/>
            <person name="Rathjen J."/>
            <person name="Taylor J.M."/>
            <person name="Park R.F."/>
            <person name="Dodds P.N."/>
            <person name="Hirsch C.D."/>
            <person name="Kianian S.F."/>
            <person name="Figueroa M."/>
        </authorList>
    </citation>
    <scope>NUCLEOTIDE SEQUENCE [LARGE SCALE GENOMIC DNA]</scope>
    <source>
        <strain evidence="2">12NC29</strain>
    </source>
</reference>
<dbReference type="AlphaFoldDB" id="A0A2N5TY79"/>
<feature type="compositionally biased region" description="Polar residues" evidence="1">
    <location>
        <begin position="91"/>
        <end position="102"/>
    </location>
</feature>
<feature type="region of interest" description="Disordered" evidence="1">
    <location>
        <begin position="88"/>
        <end position="112"/>
    </location>
</feature>
<feature type="compositionally biased region" description="Polar residues" evidence="1">
    <location>
        <begin position="12"/>
        <end position="21"/>
    </location>
</feature>
<feature type="region of interest" description="Disordered" evidence="1">
    <location>
        <begin position="1"/>
        <end position="75"/>
    </location>
</feature>
<protein>
    <submittedName>
        <fullName evidence="2">Uncharacterized protein</fullName>
    </submittedName>
</protein>
<dbReference type="Proteomes" id="UP000235388">
    <property type="component" value="Unassembled WGS sequence"/>
</dbReference>
<dbReference type="EMBL" id="PGCJ01000379">
    <property type="protein sequence ID" value="PLW30407.1"/>
    <property type="molecule type" value="Genomic_DNA"/>
</dbReference>
<gene>
    <name evidence="2" type="ORF">PCANC_23272</name>
</gene>
<accession>A0A2N5TY79</accession>
<evidence type="ECO:0000313" key="3">
    <source>
        <dbReference type="Proteomes" id="UP000235388"/>
    </source>
</evidence>
<keyword evidence="3" id="KW-1185">Reference proteome</keyword>
<feature type="compositionally biased region" description="Polar residues" evidence="1">
    <location>
        <begin position="48"/>
        <end position="64"/>
    </location>
</feature>
<name>A0A2N5TY79_9BASI</name>
<organism evidence="2 3">
    <name type="scientific">Puccinia coronata f. sp. avenae</name>
    <dbReference type="NCBI Taxonomy" id="200324"/>
    <lineage>
        <taxon>Eukaryota</taxon>
        <taxon>Fungi</taxon>
        <taxon>Dikarya</taxon>
        <taxon>Basidiomycota</taxon>
        <taxon>Pucciniomycotina</taxon>
        <taxon>Pucciniomycetes</taxon>
        <taxon>Pucciniales</taxon>
        <taxon>Pucciniaceae</taxon>
        <taxon>Puccinia</taxon>
    </lineage>
</organism>
<evidence type="ECO:0000313" key="2">
    <source>
        <dbReference type="EMBL" id="PLW30407.1"/>
    </source>
</evidence>
<evidence type="ECO:0000256" key="1">
    <source>
        <dbReference type="SAM" id="MobiDB-lite"/>
    </source>
</evidence>